<keyword evidence="2" id="KW-1185">Reference proteome</keyword>
<gene>
    <name evidence="1" type="ORF">RRG08_040942</name>
</gene>
<evidence type="ECO:0000313" key="2">
    <source>
        <dbReference type="Proteomes" id="UP001283361"/>
    </source>
</evidence>
<evidence type="ECO:0000313" key="1">
    <source>
        <dbReference type="EMBL" id="KAK3703757.1"/>
    </source>
</evidence>
<protein>
    <submittedName>
        <fullName evidence="1">Uncharacterized protein</fullName>
    </submittedName>
</protein>
<name>A0AAE0XRV6_9GAST</name>
<dbReference type="AlphaFoldDB" id="A0AAE0XRV6"/>
<organism evidence="1 2">
    <name type="scientific">Elysia crispata</name>
    <name type="common">lettuce slug</name>
    <dbReference type="NCBI Taxonomy" id="231223"/>
    <lineage>
        <taxon>Eukaryota</taxon>
        <taxon>Metazoa</taxon>
        <taxon>Spiralia</taxon>
        <taxon>Lophotrochozoa</taxon>
        <taxon>Mollusca</taxon>
        <taxon>Gastropoda</taxon>
        <taxon>Heterobranchia</taxon>
        <taxon>Euthyneura</taxon>
        <taxon>Panpulmonata</taxon>
        <taxon>Sacoglossa</taxon>
        <taxon>Placobranchoidea</taxon>
        <taxon>Plakobranchidae</taxon>
        <taxon>Elysia</taxon>
    </lineage>
</organism>
<dbReference type="Proteomes" id="UP001283361">
    <property type="component" value="Unassembled WGS sequence"/>
</dbReference>
<sequence>MGRIRPRCGYWIRTGSELAEQLAQDVTPYSSVVLFTSSLVLKTLARWPCVRQLALGFPETLSDKFALLPVVDEEFDKRSHQPKVSDSFPSSRADFHTTIYSKSCKGLFYPCCVHLCGPSVRLPQPVALDLPQSCCLFFSASVQFF</sequence>
<comment type="caution">
    <text evidence="1">The sequence shown here is derived from an EMBL/GenBank/DDBJ whole genome shotgun (WGS) entry which is preliminary data.</text>
</comment>
<dbReference type="EMBL" id="JAWDGP010007821">
    <property type="protein sequence ID" value="KAK3703757.1"/>
    <property type="molecule type" value="Genomic_DNA"/>
</dbReference>
<reference evidence="1" key="1">
    <citation type="journal article" date="2023" name="G3 (Bethesda)">
        <title>A reference genome for the long-term kleptoplast-retaining sea slug Elysia crispata morphotype clarki.</title>
        <authorList>
            <person name="Eastman K.E."/>
            <person name="Pendleton A.L."/>
            <person name="Shaikh M.A."/>
            <person name="Suttiyut T."/>
            <person name="Ogas R."/>
            <person name="Tomko P."/>
            <person name="Gavelis G."/>
            <person name="Widhalm J.R."/>
            <person name="Wisecaver J.H."/>
        </authorList>
    </citation>
    <scope>NUCLEOTIDE SEQUENCE</scope>
    <source>
        <strain evidence="1">ECLA1</strain>
    </source>
</reference>
<proteinExistence type="predicted"/>
<accession>A0AAE0XRV6</accession>